<keyword evidence="2" id="KW-0805">Transcription regulation</keyword>
<dbReference type="InterPro" id="IPR013324">
    <property type="entry name" value="RNA_pol_sigma_r3/r4-like"/>
</dbReference>
<evidence type="ECO:0000259" key="7">
    <source>
        <dbReference type="Pfam" id="PF08281"/>
    </source>
</evidence>
<dbReference type="Gene3D" id="1.10.1740.10">
    <property type="match status" value="1"/>
</dbReference>
<name>A0A8J7U423_9BACT</name>
<evidence type="ECO:0000256" key="1">
    <source>
        <dbReference type="ARBA" id="ARBA00010641"/>
    </source>
</evidence>
<keyword evidence="4" id="KW-0238">DNA-binding</keyword>
<keyword evidence="3" id="KW-0731">Sigma factor</keyword>
<dbReference type="Gene3D" id="1.10.10.10">
    <property type="entry name" value="Winged helix-like DNA-binding domain superfamily/Winged helix DNA-binding domain"/>
    <property type="match status" value="1"/>
</dbReference>
<evidence type="ECO:0000259" key="6">
    <source>
        <dbReference type="Pfam" id="PF04542"/>
    </source>
</evidence>
<gene>
    <name evidence="8" type="ORF">J3U88_21320</name>
</gene>
<dbReference type="GO" id="GO:0003677">
    <property type="term" value="F:DNA binding"/>
    <property type="evidence" value="ECO:0007669"/>
    <property type="project" value="UniProtKB-KW"/>
</dbReference>
<evidence type="ECO:0000256" key="2">
    <source>
        <dbReference type="ARBA" id="ARBA00023015"/>
    </source>
</evidence>
<evidence type="ECO:0000313" key="8">
    <source>
        <dbReference type="EMBL" id="MBO1321033.1"/>
    </source>
</evidence>
<organism evidence="8 9">
    <name type="scientific">Acanthopleuribacter pedis</name>
    <dbReference type="NCBI Taxonomy" id="442870"/>
    <lineage>
        <taxon>Bacteria</taxon>
        <taxon>Pseudomonadati</taxon>
        <taxon>Acidobacteriota</taxon>
        <taxon>Holophagae</taxon>
        <taxon>Acanthopleuribacterales</taxon>
        <taxon>Acanthopleuribacteraceae</taxon>
        <taxon>Acanthopleuribacter</taxon>
    </lineage>
</organism>
<sequence length="202" mass="23533">MFKRVTGEQALIKRMLKGDQQAFTSFFDEYFPRLYRFALVRLKNDARAAEDVAQATLCTAMDRLDTFRGEAAIFTWMCTICRYEISAWYRKNQRYQESPSLAEDQDDLRAVLESLTSLDADQTEIMERKEVVRLVHVTLDHLKPNHRKVLMLKYIQDWPVQDIANELDLKLKATESLLTRARQAFRDGFQTLVTQLNTGGLT</sequence>
<dbReference type="InterPro" id="IPR039425">
    <property type="entry name" value="RNA_pol_sigma-70-like"/>
</dbReference>
<dbReference type="NCBIfam" id="TIGR02937">
    <property type="entry name" value="sigma70-ECF"/>
    <property type="match status" value="1"/>
</dbReference>
<dbReference type="RefSeq" id="WP_207861007.1">
    <property type="nucleotide sequence ID" value="NZ_JAFREP010000021.1"/>
</dbReference>
<dbReference type="GO" id="GO:0016987">
    <property type="term" value="F:sigma factor activity"/>
    <property type="evidence" value="ECO:0007669"/>
    <property type="project" value="UniProtKB-KW"/>
</dbReference>
<feature type="domain" description="RNA polymerase sigma-70 region 2" evidence="6">
    <location>
        <begin position="27"/>
        <end position="94"/>
    </location>
</feature>
<evidence type="ECO:0000256" key="4">
    <source>
        <dbReference type="ARBA" id="ARBA00023125"/>
    </source>
</evidence>
<accession>A0A8J7U423</accession>
<feature type="domain" description="RNA polymerase sigma factor 70 region 4 type 2" evidence="7">
    <location>
        <begin position="135"/>
        <end position="184"/>
    </location>
</feature>
<dbReference type="AlphaFoldDB" id="A0A8J7U423"/>
<proteinExistence type="inferred from homology"/>
<dbReference type="Pfam" id="PF08281">
    <property type="entry name" value="Sigma70_r4_2"/>
    <property type="match status" value="1"/>
</dbReference>
<dbReference type="InterPro" id="IPR007627">
    <property type="entry name" value="RNA_pol_sigma70_r2"/>
</dbReference>
<dbReference type="SUPFAM" id="SSF88946">
    <property type="entry name" value="Sigma2 domain of RNA polymerase sigma factors"/>
    <property type="match status" value="1"/>
</dbReference>
<dbReference type="GO" id="GO:0006352">
    <property type="term" value="P:DNA-templated transcription initiation"/>
    <property type="evidence" value="ECO:0007669"/>
    <property type="project" value="InterPro"/>
</dbReference>
<dbReference type="InterPro" id="IPR013249">
    <property type="entry name" value="RNA_pol_sigma70_r4_t2"/>
</dbReference>
<dbReference type="EMBL" id="JAFREP010000021">
    <property type="protein sequence ID" value="MBO1321033.1"/>
    <property type="molecule type" value="Genomic_DNA"/>
</dbReference>
<dbReference type="PANTHER" id="PTHR43133:SF8">
    <property type="entry name" value="RNA POLYMERASE SIGMA FACTOR HI_1459-RELATED"/>
    <property type="match status" value="1"/>
</dbReference>
<reference evidence="8" key="1">
    <citation type="submission" date="2021-03" db="EMBL/GenBank/DDBJ databases">
        <authorList>
            <person name="Wang G."/>
        </authorList>
    </citation>
    <scope>NUCLEOTIDE SEQUENCE</scope>
    <source>
        <strain evidence="8">KCTC 12899</strain>
    </source>
</reference>
<comment type="similarity">
    <text evidence="1">Belongs to the sigma-70 factor family. ECF subfamily.</text>
</comment>
<dbReference type="SUPFAM" id="SSF88659">
    <property type="entry name" value="Sigma3 and sigma4 domains of RNA polymerase sigma factors"/>
    <property type="match status" value="1"/>
</dbReference>
<keyword evidence="9" id="KW-1185">Reference proteome</keyword>
<keyword evidence="5" id="KW-0804">Transcription</keyword>
<evidence type="ECO:0000256" key="5">
    <source>
        <dbReference type="ARBA" id="ARBA00023163"/>
    </source>
</evidence>
<dbReference type="InterPro" id="IPR036388">
    <property type="entry name" value="WH-like_DNA-bd_sf"/>
</dbReference>
<evidence type="ECO:0000256" key="3">
    <source>
        <dbReference type="ARBA" id="ARBA00023082"/>
    </source>
</evidence>
<dbReference type="InterPro" id="IPR014284">
    <property type="entry name" value="RNA_pol_sigma-70_dom"/>
</dbReference>
<comment type="caution">
    <text evidence="8">The sequence shown here is derived from an EMBL/GenBank/DDBJ whole genome shotgun (WGS) entry which is preliminary data.</text>
</comment>
<dbReference type="Pfam" id="PF04542">
    <property type="entry name" value="Sigma70_r2"/>
    <property type="match status" value="1"/>
</dbReference>
<dbReference type="PANTHER" id="PTHR43133">
    <property type="entry name" value="RNA POLYMERASE ECF-TYPE SIGMA FACTO"/>
    <property type="match status" value="1"/>
</dbReference>
<evidence type="ECO:0000313" key="9">
    <source>
        <dbReference type="Proteomes" id="UP000664417"/>
    </source>
</evidence>
<protein>
    <submittedName>
        <fullName evidence="8">RNA polymerase sigma factor</fullName>
    </submittedName>
</protein>
<dbReference type="Proteomes" id="UP000664417">
    <property type="component" value="Unassembled WGS sequence"/>
</dbReference>
<dbReference type="InterPro" id="IPR013325">
    <property type="entry name" value="RNA_pol_sigma_r2"/>
</dbReference>